<reference evidence="6 7" key="1">
    <citation type="submission" date="2016-10" db="EMBL/GenBank/DDBJ databases">
        <authorList>
            <person name="de Groot N.N."/>
        </authorList>
    </citation>
    <scope>NUCLEOTIDE SEQUENCE [LARGE SCALE GENOMIC DNA]</scope>
    <source>
        <strain>GEY</strain>
        <strain evidence="7">DSM 9560</strain>
    </source>
</reference>
<dbReference type="PANTHER" id="PTHR34139">
    <property type="entry name" value="UPF0331 PROTEIN MJ0127"/>
    <property type="match status" value="1"/>
</dbReference>
<dbReference type="STRING" id="1003.SAMN04488541_101412"/>
<dbReference type="AlphaFoldDB" id="A0A1I2FHL6"/>
<dbReference type="RefSeq" id="WP_091544220.1">
    <property type="nucleotide sequence ID" value="NZ_FONY01000014.1"/>
</dbReference>
<gene>
    <name evidence="6" type="ORF">SAMN04488541_101412</name>
</gene>
<evidence type="ECO:0000256" key="4">
    <source>
        <dbReference type="ARBA" id="ARBA00022741"/>
    </source>
</evidence>
<protein>
    <submittedName>
        <fullName evidence="6">Uncharacterized conserved protein, contains HEPN domain</fullName>
    </submittedName>
</protein>
<sequence length="95" mass="10825">MSDRLGDKVRLQHIADAIIEIRNYTQGVSSKDFVSNSMMKNACIRQLEVIGEASSRISDELKNEYIEVAWRQIIGLRNLLIHEYFGVDENVVLAS</sequence>
<dbReference type="GO" id="GO:0004540">
    <property type="term" value="F:RNA nuclease activity"/>
    <property type="evidence" value="ECO:0007669"/>
    <property type="project" value="InterPro"/>
</dbReference>
<dbReference type="GO" id="GO:0110001">
    <property type="term" value="C:toxin-antitoxin complex"/>
    <property type="evidence" value="ECO:0007669"/>
    <property type="project" value="InterPro"/>
</dbReference>
<name>A0A1I2FHL6_9BACT</name>
<dbReference type="OrthoDB" id="955324at2"/>
<proteinExistence type="predicted"/>
<organism evidence="6 7">
    <name type="scientific">Thermoflexibacter ruber</name>
    <dbReference type="NCBI Taxonomy" id="1003"/>
    <lineage>
        <taxon>Bacteria</taxon>
        <taxon>Pseudomonadati</taxon>
        <taxon>Bacteroidota</taxon>
        <taxon>Cytophagia</taxon>
        <taxon>Cytophagales</taxon>
        <taxon>Thermoflexibacteraceae</taxon>
        <taxon>Thermoflexibacter</taxon>
    </lineage>
</organism>
<evidence type="ECO:0000256" key="5">
    <source>
        <dbReference type="ARBA" id="ARBA00022801"/>
    </source>
</evidence>
<dbReference type="GO" id="GO:0016787">
    <property type="term" value="F:hydrolase activity"/>
    <property type="evidence" value="ECO:0007669"/>
    <property type="project" value="UniProtKB-KW"/>
</dbReference>
<keyword evidence="7" id="KW-1185">Reference proteome</keyword>
<evidence type="ECO:0000313" key="7">
    <source>
        <dbReference type="Proteomes" id="UP000199513"/>
    </source>
</evidence>
<evidence type="ECO:0000256" key="2">
    <source>
        <dbReference type="ARBA" id="ARBA00022649"/>
    </source>
</evidence>
<keyword evidence="2" id="KW-1277">Toxin-antitoxin system</keyword>
<evidence type="ECO:0000256" key="1">
    <source>
        <dbReference type="ARBA" id="ARBA00022553"/>
    </source>
</evidence>
<keyword evidence="5" id="KW-0378">Hydrolase</keyword>
<keyword evidence="4" id="KW-0547">Nucleotide-binding</keyword>
<dbReference type="Proteomes" id="UP000199513">
    <property type="component" value="Unassembled WGS sequence"/>
</dbReference>
<dbReference type="GO" id="GO:0000166">
    <property type="term" value="F:nucleotide binding"/>
    <property type="evidence" value="ECO:0007669"/>
    <property type="project" value="UniProtKB-KW"/>
</dbReference>
<accession>A0A1I2FHL6</accession>
<evidence type="ECO:0000313" key="6">
    <source>
        <dbReference type="EMBL" id="SFF04912.1"/>
    </source>
</evidence>
<dbReference type="EMBL" id="FONY01000014">
    <property type="protein sequence ID" value="SFF04912.1"/>
    <property type="molecule type" value="Genomic_DNA"/>
</dbReference>
<evidence type="ECO:0000256" key="3">
    <source>
        <dbReference type="ARBA" id="ARBA00022722"/>
    </source>
</evidence>
<keyword evidence="3" id="KW-0540">Nuclease</keyword>
<dbReference type="InterPro" id="IPR008201">
    <property type="entry name" value="HepT-like"/>
</dbReference>
<dbReference type="Pfam" id="PF01934">
    <property type="entry name" value="HepT-like"/>
    <property type="match status" value="1"/>
</dbReference>
<dbReference type="PANTHER" id="PTHR34139:SF1">
    <property type="entry name" value="RNASE MJ1380-RELATED"/>
    <property type="match status" value="1"/>
</dbReference>
<keyword evidence="1" id="KW-0597">Phosphoprotein</keyword>
<dbReference type="InterPro" id="IPR051813">
    <property type="entry name" value="HepT_RNase_toxin"/>
</dbReference>